<dbReference type="EMBL" id="CP042326">
    <property type="protein sequence ID" value="QDZ38933.1"/>
    <property type="molecule type" value="Genomic_DNA"/>
</dbReference>
<gene>
    <name evidence="1" type="ORF">FRE64_02640</name>
</gene>
<sequence>MVRQTEPNTDHQPWWNRSIMGDNSALESLKKLFSSKAEIPSKYVIEHDQAMQEAERLASFITKLDSEKFDNPEFALLVRTKSNFQRQANGYQGLENSAKLLEAALQAKESFIGIEEIEFQYRGFVQQEFYDQVFQLLSKQLSHSVFLKLLERLGQKTINQIKSQEGKIAIQTYVAEIKELASQNQLGLQLLFNFKNNQFQDFSLLQKISELVTSFHTQEVHHPEAFITIVDLNYNLFQDLGDIIKMPEHQQRPEGYAKILQYIVLNYKHKNSYQKLQQLLTQLKKWYPHYQKINSIRKYYNVQEYKQPSSFKRTIPGLVLYQKYQRLLLQSVVSHN</sequence>
<keyword evidence="2" id="KW-1185">Reference proteome</keyword>
<evidence type="ECO:0000313" key="1">
    <source>
        <dbReference type="EMBL" id="QDZ38933.1"/>
    </source>
</evidence>
<organism evidence="1 2">
    <name type="scientific">Euhalothece natronophila Z-M001</name>
    <dbReference type="NCBI Taxonomy" id="522448"/>
    <lineage>
        <taxon>Bacteria</taxon>
        <taxon>Bacillati</taxon>
        <taxon>Cyanobacteriota</taxon>
        <taxon>Cyanophyceae</taxon>
        <taxon>Oscillatoriophycideae</taxon>
        <taxon>Chroococcales</taxon>
        <taxon>Halothecacae</taxon>
        <taxon>Halothece cluster</taxon>
        <taxon>Euhalothece</taxon>
    </lineage>
</organism>
<reference evidence="1" key="1">
    <citation type="submission" date="2019-08" db="EMBL/GenBank/DDBJ databases">
        <title>Carotenoids and Carotenoid Binding Proteins in the Halophilic Cyanobacterium Euhalothece sp. ZM00.</title>
        <authorList>
            <person name="Cho S.M."/>
            <person name="Song J.Y."/>
            <person name="Park Y.-I."/>
        </authorList>
    </citation>
    <scope>NUCLEOTIDE SEQUENCE [LARGE SCALE GENOMIC DNA]</scope>
    <source>
        <strain evidence="1">Z-M001</strain>
    </source>
</reference>
<dbReference type="AlphaFoldDB" id="A0A5B8NIA4"/>
<evidence type="ECO:0000313" key="2">
    <source>
        <dbReference type="Proteomes" id="UP000318453"/>
    </source>
</evidence>
<dbReference type="KEGG" id="enn:FRE64_02640"/>
<dbReference type="RefSeq" id="WP_146294544.1">
    <property type="nucleotide sequence ID" value="NZ_CP042326.1"/>
</dbReference>
<accession>A0A5B8NIA4</accession>
<dbReference type="Proteomes" id="UP000318453">
    <property type="component" value="Chromosome"/>
</dbReference>
<protein>
    <submittedName>
        <fullName evidence="1">Uncharacterized protein</fullName>
    </submittedName>
</protein>
<proteinExistence type="predicted"/>
<name>A0A5B8NIA4_9CHRO</name>
<dbReference type="OrthoDB" id="560641at2"/>